<accession>C6HY71</accession>
<evidence type="ECO:0000256" key="1">
    <source>
        <dbReference type="ARBA" id="ARBA00022741"/>
    </source>
</evidence>
<dbReference type="AlphaFoldDB" id="C6HY71"/>
<proteinExistence type="inferred from homology"/>
<name>C6HY71_9BACT</name>
<organism evidence="4 5">
    <name type="scientific">Leptospirillum ferrodiazotrophum</name>
    <dbReference type="NCBI Taxonomy" id="412449"/>
    <lineage>
        <taxon>Bacteria</taxon>
        <taxon>Pseudomonadati</taxon>
        <taxon>Nitrospirota</taxon>
        <taxon>Nitrospiria</taxon>
        <taxon>Nitrospirales</taxon>
        <taxon>Nitrospiraceae</taxon>
        <taxon>Leptospirillum</taxon>
    </lineage>
</organism>
<dbReference type="Proteomes" id="UP000009374">
    <property type="component" value="Unassembled WGS sequence"/>
</dbReference>
<gene>
    <name evidence="4" type="ORF">UBAL3_94170029</name>
</gene>
<reference evidence="4 5" key="1">
    <citation type="journal article" date="2009" name="Appl. Environ. Microbiol.">
        <title>Community genomic and proteomic analyses of chemoautotrophic iron-oxidizing "Leptospirillum rubarum" (Group II) and "Leptospirillum ferrodiazotrophum" (Group III) bacteria in acid mine drainage biofilms.</title>
        <authorList>
            <person name="Goltsman D.S."/>
            <person name="Denef V.J."/>
            <person name="Singer S.W."/>
            <person name="VerBerkmoes N.C."/>
            <person name="Lefsrud M."/>
            <person name="Mueller R.S."/>
            <person name="Dick G.J."/>
            <person name="Sun C.L."/>
            <person name="Wheeler K.E."/>
            <person name="Zemla A."/>
            <person name="Baker B.J."/>
            <person name="Hauser L."/>
            <person name="Land M."/>
            <person name="Shah M.B."/>
            <person name="Thelen M.P."/>
            <person name="Hettich R.L."/>
            <person name="Banfield J.F."/>
        </authorList>
    </citation>
    <scope>NUCLEOTIDE SEQUENCE [LARGE SCALE GENOMIC DNA]</scope>
</reference>
<dbReference type="Pfam" id="PF04461">
    <property type="entry name" value="YajQ"/>
    <property type="match status" value="1"/>
</dbReference>
<comment type="similarity">
    <text evidence="2 3">Belongs to the YajQ family.</text>
</comment>
<dbReference type="GO" id="GO:0000166">
    <property type="term" value="F:nucleotide binding"/>
    <property type="evidence" value="ECO:0007669"/>
    <property type="project" value="UniProtKB-UniRule"/>
</dbReference>
<evidence type="ECO:0000313" key="5">
    <source>
        <dbReference type="Proteomes" id="UP000009374"/>
    </source>
</evidence>
<keyword evidence="1 3" id="KW-0547">Nucleotide-binding</keyword>
<dbReference type="CDD" id="cd11740">
    <property type="entry name" value="YajQ_like"/>
    <property type="match status" value="1"/>
</dbReference>
<dbReference type="InterPro" id="IPR036183">
    <property type="entry name" value="YajQ-like_sf"/>
</dbReference>
<keyword evidence="5" id="KW-1185">Reference proteome</keyword>
<dbReference type="Gene3D" id="3.30.70.990">
    <property type="entry name" value="YajQ-like, domain 2"/>
    <property type="match status" value="1"/>
</dbReference>
<dbReference type="InterPro" id="IPR035570">
    <property type="entry name" value="UPF0234_N"/>
</dbReference>
<dbReference type="Gene3D" id="3.30.70.860">
    <property type="match status" value="1"/>
</dbReference>
<dbReference type="SUPFAM" id="SSF89963">
    <property type="entry name" value="YajQ-like"/>
    <property type="match status" value="2"/>
</dbReference>
<dbReference type="GO" id="GO:0005829">
    <property type="term" value="C:cytosol"/>
    <property type="evidence" value="ECO:0007669"/>
    <property type="project" value="TreeGrafter"/>
</dbReference>
<dbReference type="PANTHER" id="PTHR30476:SF0">
    <property type="entry name" value="UPF0234 PROTEIN YAJQ"/>
    <property type="match status" value="1"/>
</dbReference>
<dbReference type="HAMAP" id="MF_00632">
    <property type="entry name" value="UPF0234"/>
    <property type="match status" value="1"/>
</dbReference>
<dbReference type="EMBL" id="GG693877">
    <property type="protein sequence ID" value="EES52422.1"/>
    <property type="molecule type" value="Genomic_DNA"/>
</dbReference>
<evidence type="ECO:0000256" key="3">
    <source>
        <dbReference type="HAMAP-Rule" id="MF_00632"/>
    </source>
</evidence>
<evidence type="ECO:0000313" key="4">
    <source>
        <dbReference type="EMBL" id="EES52422.1"/>
    </source>
</evidence>
<dbReference type="PANTHER" id="PTHR30476">
    <property type="entry name" value="UPF0234 PROTEIN YAJQ"/>
    <property type="match status" value="1"/>
</dbReference>
<evidence type="ECO:0000256" key="2">
    <source>
        <dbReference type="ARBA" id="ARBA00093450"/>
    </source>
</evidence>
<protein>
    <recommendedName>
        <fullName evidence="3">Nucleotide-binding protein UBAL3_94170029</fullName>
    </recommendedName>
</protein>
<dbReference type="InterPro" id="IPR035571">
    <property type="entry name" value="UPF0234-like_C"/>
</dbReference>
<sequence>MATESSFDVVSKVDLQEAKNAVDQALKEIGTRFDLKDSASRIEWEKEELVVSAKDAHKLTAVIDILESKMIRRGIPLKNLDKKKIEEALGGTVRQRIAIKQGLSAEIAKKVTQEIKGSKLKVQAQIQGDSVRVSGKSRDDLQAVIARLKGVDFGIDLQFTNYR</sequence>
<comment type="function">
    <text evidence="3">Nucleotide-binding protein.</text>
</comment>
<dbReference type="NCBIfam" id="NF003819">
    <property type="entry name" value="PRK05412.1"/>
    <property type="match status" value="1"/>
</dbReference>
<dbReference type="InterPro" id="IPR007551">
    <property type="entry name" value="YajQ/Smlt4090-like"/>
</dbReference>